<evidence type="ECO:0000256" key="3">
    <source>
        <dbReference type="RuleBase" id="RU003457"/>
    </source>
</evidence>
<dbReference type="InterPro" id="IPR003829">
    <property type="entry name" value="Pirin_N_dom"/>
</dbReference>
<sequence length="233" mass="25691">MITVRPSQARGHANFGWLDSKHTFSFGSYYDPNYLGFGNLRVINEDRVKAGQGFGPHGHRDMEIITYVLDGALEHRDSMGHGSVICPGDVQRISAGSGIAHSEFNASKTDSVHFLQIWILPNTKGLEPNYEEKHFTLAQKQGQLRLVASGDGRNDSIKIHQDVDLYAAVLKEGDRLNYAVNSNRSLWLQVARRSVTINGKTVNSGDGIAITQEPKNALIATSNDTEILLFDLA</sequence>
<keyword evidence="2" id="KW-0479">Metal-binding</keyword>
<feature type="binding site" evidence="2">
    <location>
        <position position="57"/>
    </location>
    <ligand>
        <name>Fe cation</name>
        <dbReference type="ChEBI" id="CHEBI:24875"/>
    </ligand>
</feature>
<evidence type="ECO:0000313" key="6">
    <source>
        <dbReference type="EMBL" id="CCQ53430.1"/>
    </source>
</evidence>
<dbReference type="InterPro" id="IPR012093">
    <property type="entry name" value="Pirin"/>
</dbReference>
<feature type="binding site" evidence="2">
    <location>
        <position position="101"/>
    </location>
    <ligand>
        <name>Fe cation</name>
        <dbReference type="ChEBI" id="CHEBI:24875"/>
    </ligand>
</feature>
<protein>
    <submittedName>
        <fullName evidence="6">Pirin</fullName>
    </submittedName>
</protein>
<feature type="domain" description="Pirin N-terminal" evidence="4">
    <location>
        <begin position="7"/>
        <end position="119"/>
    </location>
</feature>
<keyword evidence="2" id="KW-0408">Iron</keyword>
<dbReference type="Pfam" id="PF02678">
    <property type="entry name" value="Pirin"/>
    <property type="match status" value="1"/>
</dbReference>
<evidence type="ECO:0000256" key="1">
    <source>
        <dbReference type="ARBA" id="ARBA00008416"/>
    </source>
</evidence>
<feature type="binding site" evidence="2">
    <location>
        <position position="103"/>
    </location>
    <ligand>
        <name>Fe cation</name>
        <dbReference type="ChEBI" id="CHEBI:24875"/>
    </ligand>
</feature>
<reference evidence="6 7" key="1">
    <citation type="submission" date="2013-01" db="EMBL/GenBank/DDBJ databases">
        <authorList>
            <person name="Bench S."/>
        </authorList>
    </citation>
    <scope>NUCLEOTIDE SEQUENCE [LARGE SCALE GENOMIC DNA]</scope>
    <source>
        <strain evidence="6 7">WH 8502</strain>
    </source>
</reference>
<feature type="domain" description="Quercetin 2,3-dioxygenase C-terminal cupin" evidence="5">
    <location>
        <begin position="146"/>
        <end position="232"/>
    </location>
</feature>
<feature type="binding site" evidence="2">
    <location>
        <position position="59"/>
    </location>
    <ligand>
        <name>Fe cation</name>
        <dbReference type="ChEBI" id="CHEBI:24875"/>
    </ligand>
</feature>
<evidence type="ECO:0000259" key="5">
    <source>
        <dbReference type="Pfam" id="PF17954"/>
    </source>
</evidence>
<evidence type="ECO:0000313" key="7">
    <source>
        <dbReference type="Proteomes" id="UP000018348"/>
    </source>
</evidence>
<dbReference type="CDD" id="cd20311">
    <property type="entry name" value="cupin_Yhhw_C"/>
    <property type="match status" value="1"/>
</dbReference>
<name>T2IMM8_CROWT</name>
<accession>T2IMM8</accession>
<evidence type="ECO:0000256" key="2">
    <source>
        <dbReference type="PIRSR" id="PIRSR006232-1"/>
    </source>
</evidence>
<comment type="similarity">
    <text evidence="1 3">Belongs to the pirin family.</text>
</comment>
<organism evidence="6 7">
    <name type="scientific">Crocosphaera watsonii WH 8502</name>
    <dbReference type="NCBI Taxonomy" id="423474"/>
    <lineage>
        <taxon>Bacteria</taxon>
        <taxon>Bacillati</taxon>
        <taxon>Cyanobacteriota</taxon>
        <taxon>Cyanophyceae</taxon>
        <taxon>Oscillatoriophycideae</taxon>
        <taxon>Chroococcales</taxon>
        <taxon>Aphanothecaceae</taxon>
        <taxon>Crocosphaera</taxon>
    </lineage>
</organism>
<dbReference type="Gene3D" id="2.60.120.10">
    <property type="entry name" value="Jelly Rolls"/>
    <property type="match status" value="2"/>
</dbReference>
<dbReference type="PANTHER" id="PTHR43212:SF3">
    <property type="entry name" value="QUERCETIN 2,3-DIOXYGENASE"/>
    <property type="match status" value="1"/>
</dbReference>
<gene>
    <name evidence="6" type="ORF">CWATWH8502_446</name>
</gene>
<dbReference type="EMBL" id="CAQK01000819">
    <property type="protein sequence ID" value="CCQ53430.1"/>
    <property type="molecule type" value="Genomic_DNA"/>
</dbReference>
<dbReference type="PIRSF" id="PIRSF006232">
    <property type="entry name" value="Pirin"/>
    <property type="match status" value="1"/>
</dbReference>
<reference evidence="6 7" key="2">
    <citation type="submission" date="2013-09" db="EMBL/GenBank/DDBJ databases">
        <title>Whole genome comparison of six Crocosphaera watsonii strains with differing phenotypes.</title>
        <authorList>
            <person name="Bench S.R."/>
            <person name="Heller P."/>
            <person name="Frank I."/>
            <person name="Arciniega M."/>
            <person name="Shilova I.N."/>
            <person name="Zehr J.P."/>
        </authorList>
    </citation>
    <scope>NUCLEOTIDE SEQUENCE [LARGE SCALE GENOMIC DNA]</scope>
    <source>
        <strain evidence="6 7">WH 8502</strain>
    </source>
</reference>
<evidence type="ECO:0000259" key="4">
    <source>
        <dbReference type="Pfam" id="PF02678"/>
    </source>
</evidence>
<dbReference type="InterPro" id="IPR011051">
    <property type="entry name" value="RmlC_Cupin_sf"/>
</dbReference>
<dbReference type="AlphaFoldDB" id="T2IMM8"/>
<dbReference type="SUPFAM" id="SSF51182">
    <property type="entry name" value="RmlC-like cupins"/>
    <property type="match status" value="1"/>
</dbReference>
<comment type="caution">
    <text evidence="6">The sequence shown here is derived from an EMBL/GenBank/DDBJ whole genome shotgun (WGS) entry which is preliminary data.</text>
</comment>
<proteinExistence type="inferred from homology"/>
<dbReference type="InterPro" id="IPR014710">
    <property type="entry name" value="RmlC-like_jellyroll"/>
</dbReference>
<dbReference type="PANTHER" id="PTHR43212">
    <property type="entry name" value="QUERCETIN 2,3-DIOXYGENASE"/>
    <property type="match status" value="1"/>
</dbReference>
<dbReference type="GO" id="GO:0046872">
    <property type="term" value="F:metal ion binding"/>
    <property type="evidence" value="ECO:0007669"/>
    <property type="project" value="UniProtKB-KW"/>
</dbReference>
<comment type="cofactor">
    <cofactor evidence="2">
        <name>Fe cation</name>
        <dbReference type="ChEBI" id="CHEBI:24875"/>
    </cofactor>
    <text evidence="2">Binds 1 Fe cation per subunit.</text>
</comment>
<dbReference type="Proteomes" id="UP000018348">
    <property type="component" value="Unassembled WGS sequence"/>
</dbReference>
<dbReference type="InterPro" id="IPR041602">
    <property type="entry name" value="Quercetinase_C"/>
</dbReference>
<dbReference type="Pfam" id="PF17954">
    <property type="entry name" value="Pirin_C_2"/>
    <property type="match status" value="1"/>
</dbReference>
<dbReference type="RefSeq" id="WP_021832006.1">
    <property type="nucleotide sequence ID" value="NZ_CAQK01000819.1"/>
</dbReference>
<dbReference type="CDD" id="cd02910">
    <property type="entry name" value="cupin_Yhhw_N"/>
    <property type="match status" value="1"/>
</dbReference>